<dbReference type="EMBL" id="JASPKY010000886">
    <property type="protein sequence ID" value="KAK9680541.1"/>
    <property type="molecule type" value="Genomic_DNA"/>
</dbReference>
<comment type="caution">
    <text evidence="9">The sequence shown here is derived from an EMBL/GenBank/DDBJ whole genome shotgun (WGS) entry which is preliminary data.</text>
</comment>
<keyword evidence="6" id="KW-0175">Coiled coil</keyword>
<gene>
    <name evidence="9" type="ORF">QE152_g39013</name>
</gene>
<keyword evidence="4" id="KW-0804">Transcription</keyword>
<dbReference type="PANTHER" id="PTHR23098:SF16">
    <property type="entry name" value="REGULATORY PROTEIN ZESTE"/>
    <property type="match status" value="1"/>
</dbReference>
<keyword evidence="9" id="KW-0238">DNA-binding</keyword>
<evidence type="ECO:0000256" key="2">
    <source>
        <dbReference type="ARBA" id="ARBA00016807"/>
    </source>
</evidence>
<evidence type="ECO:0000256" key="3">
    <source>
        <dbReference type="ARBA" id="ARBA00023015"/>
    </source>
</evidence>
<protein>
    <recommendedName>
        <fullName evidence="2">Regulatory protein zeste</fullName>
    </recommendedName>
</protein>
<dbReference type="GO" id="GO:0005634">
    <property type="term" value="C:nucleus"/>
    <property type="evidence" value="ECO:0007669"/>
    <property type="project" value="TreeGrafter"/>
</dbReference>
<feature type="region of interest" description="Disordered" evidence="7">
    <location>
        <begin position="151"/>
        <end position="200"/>
    </location>
</feature>
<reference evidence="9 10" key="1">
    <citation type="journal article" date="2024" name="BMC Genomics">
        <title>De novo assembly and annotation of Popillia japonica's genome with initial clues to its potential as an invasive pest.</title>
        <authorList>
            <person name="Cucini C."/>
            <person name="Boschi S."/>
            <person name="Funari R."/>
            <person name="Cardaioli E."/>
            <person name="Iannotti N."/>
            <person name="Marturano G."/>
            <person name="Paoli F."/>
            <person name="Bruttini M."/>
            <person name="Carapelli A."/>
            <person name="Frati F."/>
            <person name="Nardi F."/>
        </authorList>
    </citation>
    <scope>NUCLEOTIDE SEQUENCE [LARGE SCALE GENOMIC DNA]</scope>
    <source>
        <strain evidence="9">DMR45628</strain>
    </source>
</reference>
<comment type="subunit">
    <text evidence="1">Self-associates forming complexes of several hundred monomers.</text>
</comment>
<proteinExistence type="predicted"/>
<evidence type="ECO:0000256" key="1">
    <source>
        <dbReference type="ARBA" id="ARBA00011764"/>
    </source>
</evidence>
<dbReference type="Pfam" id="PF13873">
    <property type="entry name" value="Myb_DNA-bind_5"/>
    <property type="match status" value="1"/>
</dbReference>
<dbReference type="PANTHER" id="PTHR23098">
    <property type="entry name" value="AGAP001331-PA-RELATED"/>
    <property type="match status" value="1"/>
</dbReference>
<feature type="compositionally biased region" description="Polar residues" evidence="7">
    <location>
        <begin position="153"/>
        <end position="183"/>
    </location>
</feature>
<accession>A0AAW1HVU7</accession>
<feature type="coiled-coil region" evidence="6">
    <location>
        <begin position="230"/>
        <end position="258"/>
    </location>
</feature>
<feature type="region of interest" description="Disordered" evidence="7">
    <location>
        <begin position="79"/>
        <end position="99"/>
    </location>
</feature>
<evidence type="ECO:0000313" key="9">
    <source>
        <dbReference type="EMBL" id="KAK9680541.1"/>
    </source>
</evidence>
<evidence type="ECO:0000256" key="4">
    <source>
        <dbReference type="ARBA" id="ARBA00023163"/>
    </source>
</evidence>
<evidence type="ECO:0000259" key="8">
    <source>
        <dbReference type="Pfam" id="PF13873"/>
    </source>
</evidence>
<sequence length="258" mass="29212">METPTKRKSSHPSSNQKMMTMEFLKKNPQLISGKFSSNFSYKDAENLWVELAGVLNSMPDSEKTWKNWRKTWQDLRSRTKTKVSSNRKAMRETGGGPLVETPLDAIEEILQIIKPVSVDGHPEVRESVVIVDFIQNEDKKNTLKEIGGRLQEEWNTPGTSANAGTNSNIDKTKSHTCNSSSANGEVEDKSSRKIPKRAPTRLKHATAACDKYGKFLEEKVLIKEMYYNRKIELLQLSVDAQERLANAQERIANALENM</sequence>
<dbReference type="GO" id="GO:0003677">
    <property type="term" value="F:DNA binding"/>
    <property type="evidence" value="ECO:0007669"/>
    <property type="project" value="UniProtKB-KW"/>
</dbReference>
<evidence type="ECO:0000313" key="10">
    <source>
        <dbReference type="Proteomes" id="UP001458880"/>
    </source>
</evidence>
<evidence type="ECO:0000256" key="6">
    <source>
        <dbReference type="SAM" id="Coils"/>
    </source>
</evidence>
<name>A0AAW1HVU7_POPJA</name>
<feature type="domain" description="Myb/SANT-like DNA-binding" evidence="8">
    <location>
        <begin position="13"/>
        <end position="84"/>
    </location>
</feature>
<organism evidence="9 10">
    <name type="scientific">Popillia japonica</name>
    <name type="common">Japanese beetle</name>
    <dbReference type="NCBI Taxonomy" id="7064"/>
    <lineage>
        <taxon>Eukaryota</taxon>
        <taxon>Metazoa</taxon>
        <taxon>Ecdysozoa</taxon>
        <taxon>Arthropoda</taxon>
        <taxon>Hexapoda</taxon>
        <taxon>Insecta</taxon>
        <taxon>Pterygota</taxon>
        <taxon>Neoptera</taxon>
        <taxon>Endopterygota</taxon>
        <taxon>Coleoptera</taxon>
        <taxon>Polyphaga</taxon>
        <taxon>Scarabaeiformia</taxon>
        <taxon>Scarabaeidae</taxon>
        <taxon>Rutelinae</taxon>
        <taxon>Popillia</taxon>
    </lineage>
</organism>
<comment type="function">
    <text evidence="5">Involved in transvection phenomena (= synapsis-dependent gene expression), where the synaptic pairing of chromosomes carrying genes with which zeste interacts influences the expression of these genes. Zeste binds to DNA and stimulates transcription from a nearby promoter.</text>
</comment>
<evidence type="ECO:0000256" key="5">
    <source>
        <dbReference type="ARBA" id="ARBA00025466"/>
    </source>
</evidence>
<keyword evidence="3" id="KW-0805">Transcription regulation</keyword>
<dbReference type="Proteomes" id="UP001458880">
    <property type="component" value="Unassembled WGS sequence"/>
</dbReference>
<dbReference type="AlphaFoldDB" id="A0AAW1HVU7"/>
<keyword evidence="10" id="KW-1185">Reference proteome</keyword>
<dbReference type="InterPro" id="IPR028002">
    <property type="entry name" value="Myb_DNA-bind_5"/>
</dbReference>
<evidence type="ECO:0000256" key="7">
    <source>
        <dbReference type="SAM" id="MobiDB-lite"/>
    </source>
</evidence>